<feature type="chain" id="PRO_5022021470" evidence="2">
    <location>
        <begin position="26"/>
        <end position="83"/>
    </location>
</feature>
<reference evidence="4" key="4">
    <citation type="submission" date="2023-01" db="EMBL/GenBank/DDBJ databases">
        <title>Draft genome sequence of Methylobacterium oxalidis strain NBRC 107715.</title>
        <authorList>
            <person name="Sun Q."/>
            <person name="Mori K."/>
        </authorList>
    </citation>
    <scope>NUCLEOTIDE SEQUENCE</scope>
    <source>
        <strain evidence="4">NBRC 107715</strain>
    </source>
</reference>
<dbReference type="Proteomes" id="UP000321960">
    <property type="component" value="Unassembled WGS sequence"/>
</dbReference>
<comment type="caution">
    <text evidence="3">The sequence shown here is derived from an EMBL/GenBank/DDBJ whole genome shotgun (WGS) entry which is preliminary data.</text>
</comment>
<keyword evidence="2" id="KW-0732">Signal</keyword>
<feature type="compositionally biased region" description="Basic residues" evidence="1">
    <location>
        <begin position="73"/>
        <end position="83"/>
    </location>
</feature>
<dbReference type="EMBL" id="BSPK01000034">
    <property type="protein sequence ID" value="GLS64134.1"/>
    <property type="molecule type" value="Genomic_DNA"/>
</dbReference>
<keyword evidence="6" id="KW-1185">Reference proteome</keyword>
<proteinExistence type="predicted"/>
<evidence type="ECO:0000313" key="5">
    <source>
        <dbReference type="Proteomes" id="UP000321960"/>
    </source>
</evidence>
<evidence type="ECO:0000313" key="4">
    <source>
        <dbReference type="EMBL" id="GLS64134.1"/>
    </source>
</evidence>
<reference evidence="6" key="2">
    <citation type="journal article" date="2019" name="Int. J. Syst. Evol. Microbiol.">
        <title>The Global Catalogue of Microorganisms (GCM) 10K type strain sequencing project: providing services to taxonomists for standard genome sequencing and annotation.</title>
        <authorList>
            <consortium name="The Broad Institute Genomics Platform"/>
            <consortium name="The Broad Institute Genome Sequencing Center for Infectious Disease"/>
            <person name="Wu L."/>
            <person name="Ma J."/>
        </authorList>
    </citation>
    <scope>NUCLEOTIDE SEQUENCE [LARGE SCALE GENOMIC DNA]</scope>
    <source>
        <strain evidence="6">NBRC 107715</strain>
    </source>
</reference>
<reference evidence="3 5" key="3">
    <citation type="submission" date="2019-07" db="EMBL/GenBank/DDBJ databases">
        <title>Whole genome shotgun sequence of Methylobacterium oxalidis NBRC 107715.</title>
        <authorList>
            <person name="Hosoyama A."/>
            <person name="Uohara A."/>
            <person name="Ohji S."/>
            <person name="Ichikawa N."/>
        </authorList>
    </citation>
    <scope>NUCLEOTIDE SEQUENCE [LARGE SCALE GENOMIC DNA]</scope>
    <source>
        <strain evidence="3 5">NBRC 107715</strain>
    </source>
</reference>
<dbReference type="EMBL" id="BJZU01000020">
    <property type="protein sequence ID" value="GEP03358.1"/>
    <property type="molecule type" value="Genomic_DNA"/>
</dbReference>
<dbReference type="Proteomes" id="UP001156856">
    <property type="component" value="Unassembled WGS sequence"/>
</dbReference>
<gene>
    <name evidence="4" type="ORF">GCM10007888_25150</name>
    <name evidence="3" type="ORF">MOX02_13960</name>
</gene>
<evidence type="ECO:0000313" key="3">
    <source>
        <dbReference type="EMBL" id="GEP03358.1"/>
    </source>
</evidence>
<sequence>MRPAARLVLAGLGPVLVALGGPAAAQIVPETSGMASAANSPAAVVQTGSRKRAACFFCAAGPREAERHESRREARRPHASAQY</sequence>
<organism evidence="3 5">
    <name type="scientific">Methylobacterium oxalidis</name>
    <dbReference type="NCBI Taxonomy" id="944322"/>
    <lineage>
        <taxon>Bacteria</taxon>
        <taxon>Pseudomonadati</taxon>
        <taxon>Pseudomonadota</taxon>
        <taxon>Alphaproteobacteria</taxon>
        <taxon>Hyphomicrobiales</taxon>
        <taxon>Methylobacteriaceae</taxon>
        <taxon>Methylobacterium</taxon>
    </lineage>
</organism>
<accession>A0A512J057</accession>
<evidence type="ECO:0000313" key="6">
    <source>
        <dbReference type="Proteomes" id="UP001156856"/>
    </source>
</evidence>
<feature type="region of interest" description="Disordered" evidence="1">
    <location>
        <begin position="63"/>
        <end position="83"/>
    </location>
</feature>
<feature type="signal peptide" evidence="2">
    <location>
        <begin position="1"/>
        <end position="25"/>
    </location>
</feature>
<evidence type="ECO:0000256" key="2">
    <source>
        <dbReference type="SAM" id="SignalP"/>
    </source>
</evidence>
<protein>
    <submittedName>
        <fullName evidence="3">Uncharacterized protein</fullName>
    </submittedName>
</protein>
<feature type="compositionally biased region" description="Basic and acidic residues" evidence="1">
    <location>
        <begin position="63"/>
        <end position="72"/>
    </location>
</feature>
<reference evidence="4" key="1">
    <citation type="journal article" date="2014" name="Int. J. Syst. Evol. Microbiol.">
        <title>Complete genome of a new Firmicutes species belonging to the dominant human colonic microbiota ('Ruminococcus bicirculans') reveals two chromosomes and a selective capacity to utilize plant glucans.</title>
        <authorList>
            <consortium name="NISC Comparative Sequencing Program"/>
            <person name="Wegmann U."/>
            <person name="Louis P."/>
            <person name="Goesmann A."/>
            <person name="Henrissat B."/>
            <person name="Duncan S.H."/>
            <person name="Flint H.J."/>
        </authorList>
    </citation>
    <scope>NUCLEOTIDE SEQUENCE</scope>
    <source>
        <strain evidence="4">NBRC 107715</strain>
    </source>
</reference>
<name>A0A512J057_9HYPH</name>
<evidence type="ECO:0000256" key="1">
    <source>
        <dbReference type="SAM" id="MobiDB-lite"/>
    </source>
</evidence>
<dbReference type="AlphaFoldDB" id="A0A512J057"/>